<evidence type="ECO:0000256" key="7">
    <source>
        <dbReference type="RuleBase" id="RU003699"/>
    </source>
</evidence>
<dbReference type="SMART" id="SM00363">
    <property type="entry name" value="S4"/>
    <property type="match status" value="1"/>
</dbReference>
<reference evidence="10 11" key="1">
    <citation type="journal article" date="2014" name="BMC Genomics">
        <title>Nucleomorph and plastid genome sequences of the chlorarachniophyte Lotharella oceanica: convergent reductive evolution and frequent recombination in nucleomorph-bearing algae.</title>
        <authorList>
            <person name="Tanifuji G."/>
            <person name="Onodera N.T."/>
            <person name="Brown M.W."/>
            <person name="Curtis B.A."/>
            <person name="Roger A.J."/>
            <person name="Ka-Shu Wong G."/>
            <person name="Melkonian M."/>
            <person name="Archibald J.M."/>
        </authorList>
    </citation>
    <scope>NUCLEOTIDE SEQUENCE [LARGE SCALE GENOMIC DNA]</scope>
    <source>
        <strain evidence="10 11">CCMP622</strain>
    </source>
</reference>
<keyword evidence="5 7" id="KW-0687">Ribonucleoprotein</keyword>
<comment type="similarity">
    <text evidence="1 7">Belongs to the universal ribosomal protein uS4 family.</text>
</comment>
<dbReference type="NCBIfam" id="NF003717">
    <property type="entry name" value="PRK05327.1"/>
    <property type="match status" value="1"/>
</dbReference>
<geneLocation type="plastid" evidence="10"/>
<feature type="domain" description="Small ribosomal subunit protein uS4 N-terminal" evidence="9">
    <location>
        <begin position="3"/>
        <end position="85"/>
    </location>
</feature>
<dbReference type="PROSITE" id="PS00632">
    <property type="entry name" value="RIBOSOMAL_S4"/>
    <property type="match status" value="1"/>
</dbReference>
<dbReference type="InterPro" id="IPR036986">
    <property type="entry name" value="S4_RNA-bd_sf"/>
</dbReference>
<keyword evidence="10" id="KW-0934">Plastid</keyword>
<dbReference type="GO" id="GO:0006412">
    <property type="term" value="P:translation"/>
    <property type="evidence" value="ECO:0007669"/>
    <property type="project" value="InterPro"/>
</dbReference>
<dbReference type="Pfam" id="PF01479">
    <property type="entry name" value="S4"/>
    <property type="match status" value="1"/>
</dbReference>
<dbReference type="PROSITE" id="PS50889">
    <property type="entry name" value="S4"/>
    <property type="match status" value="1"/>
</dbReference>
<dbReference type="CDD" id="cd00165">
    <property type="entry name" value="S4"/>
    <property type="match status" value="1"/>
</dbReference>
<dbReference type="PANTHER" id="PTHR11831">
    <property type="entry name" value="30S 40S RIBOSOMAL PROTEIN"/>
    <property type="match status" value="1"/>
</dbReference>
<keyword evidence="3 6" id="KW-0694">RNA-binding</keyword>
<keyword evidence="4 7" id="KW-0689">Ribosomal protein</keyword>
<dbReference type="InterPro" id="IPR018079">
    <property type="entry name" value="Ribosomal_uS4_CS"/>
</dbReference>
<evidence type="ECO:0000313" key="10">
    <source>
        <dbReference type="EMBL" id="AGY61420.1"/>
    </source>
</evidence>
<dbReference type="SUPFAM" id="SSF55174">
    <property type="entry name" value="Alpha-L RNA-binding motif"/>
    <property type="match status" value="1"/>
</dbReference>
<dbReference type="InterPro" id="IPR001912">
    <property type="entry name" value="Ribosomal_uS4_N"/>
</dbReference>
<evidence type="ECO:0000256" key="4">
    <source>
        <dbReference type="ARBA" id="ARBA00022980"/>
    </source>
</evidence>
<dbReference type="Pfam" id="PF00163">
    <property type="entry name" value="Ribosomal_S4"/>
    <property type="match status" value="1"/>
</dbReference>
<dbReference type="HAMAP" id="MF_01306_B">
    <property type="entry name" value="Ribosomal_uS4_B"/>
    <property type="match status" value="1"/>
</dbReference>
<feature type="domain" description="RNA-binding S4" evidence="8">
    <location>
        <begin position="86"/>
        <end position="149"/>
    </location>
</feature>
<evidence type="ECO:0000256" key="6">
    <source>
        <dbReference type="PROSITE-ProRule" id="PRU00182"/>
    </source>
</evidence>
<evidence type="ECO:0000259" key="8">
    <source>
        <dbReference type="SMART" id="SM00363"/>
    </source>
</evidence>
<gene>
    <name evidence="10" type="primary">rps4</name>
    <name evidence="10" type="ORF">M951_p34</name>
</gene>
<dbReference type="GO" id="GO:0015935">
    <property type="term" value="C:small ribosomal subunit"/>
    <property type="evidence" value="ECO:0007669"/>
    <property type="project" value="InterPro"/>
</dbReference>
<dbReference type="PANTHER" id="PTHR11831:SF4">
    <property type="entry name" value="SMALL RIBOSOMAL SUBUNIT PROTEIN US4M"/>
    <property type="match status" value="1"/>
</dbReference>
<dbReference type="InterPro" id="IPR005709">
    <property type="entry name" value="Ribosomal_uS4_bac-type"/>
</dbReference>
<evidence type="ECO:0000256" key="3">
    <source>
        <dbReference type="ARBA" id="ARBA00022884"/>
    </source>
</evidence>
<dbReference type="Gene3D" id="3.10.290.10">
    <property type="entry name" value="RNA-binding S4 domain"/>
    <property type="match status" value="1"/>
</dbReference>
<dbReference type="Proteomes" id="UP000243670">
    <property type="component" value="Plastid Pltd"/>
</dbReference>
<dbReference type="InterPro" id="IPR002942">
    <property type="entry name" value="S4_RNA-bd"/>
</dbReference>
<keyword evidence="2 6" id="KW-0699">rRNA-binding</keyword>
<sequence length="192" mass="22019">MARYSGSRIKIIRRLGLLPGFTTKVMKKSSKSSNFKRLSQYGLHLQEKQKLRYNYGVSEHELIKYVQKSRKKKGDTGYILLQLLESRLDSMVYRAGIAPTIIAARQLINHGHIFVNGNKVTIPGFYCKIGTKISMRKSILNTSLELNNNESQWFSIVDKNDEIFIVKTNEPNIQLLGFSINILLVLEYYSGK</sequence>
<dbReference type="GO" id="GO:0019843">
    <property type="term" value="F:rRNA binding"/>
    <property type="evidence" value="ECO:0007669"/>
    <property type="project" value="UniProtKB-KW"/>
</dbReference>
<dbReference type="GO" id="GO:0042274">
    <property type="term" value="P:ribosomal small subunit biogenesis"/>
    <property type="evidence" value="ECO:0007669"/>
    <property type="project" value="TreeGrafter"/>
</dbReference>
<dbReference type="GO" id="GO:0003735">
    <property type="term" value="F:structural constituent of ribosome"/>
    <property type="evidence" value="ECO:0007669"/>
    <property type="project" value="InterPro"/>
</dbReference>
<proteinExistence type="inferred from homology"/>
<name>A0A059SLI9_9EUKA</name>
<dbReference type="SMART" id="SM01390">
    <property type="entry name" value="Ribosomal_S4"/>
    <property type="match status" value="1"/>
</dbReference>
<dbReference type="EMBL" id="KF438023">
    <property type="protein sequence ID" value="AGY61420.1"/>
    <property type="molecule type" value="Genomic_DNA"/>
</dbReference>
<organism evidence="10 11">
    <name type="scientific">Lotharella oceanica</name>
    <dbReference type="NCBI Taxonomy" id="641309"/>
    <lineage>
        <taxon>Eukaryota</taxon>
        <taxon>Sar</taxon>
        <taxon>Rhizaria</taxon>
        <taxon>Cercozoa</taxon>
        <taxon>Chlorarachniophyceae</taxon>
        <taxon>Lotharella</taxon>
    </lineage>
</organism>
<accession>A0A059SLI9</accession>
<evidence type="ECO:0000313" key="11">
    <source>
        <dbReference type="Proteomes" id="UP000243670"/>
    </source>
</evidence>
<evidence type="ECO:0000256" key="5">
    <source>
        <dbReference type="ARBA" id="ARBA00023274"/>
    </source>
</evidence>
<dbReference type="AlphaFoldDB" id="A0A059SLI9"/>
<dbReference type="InterPro" id="IPR022801">
    <property type="entry name" value="Ribosomal_uS4"/>
</dbReference>
<evidence type="ECO:0000256" key="1">
    <source>
        <dbReference type="ARBA" id="ARBA00007465"/>
    </source>
</evidence>
<evidence type="ECO:0000256" key="2">
    <source>
        <dbReference type="ARBA" id="ARBA00022730"/>
    </source>
</evidence>
<protein>
    <submittedName>
        <fullName evidence="10">30S ribosomal protein S4</fullName>
    </submittedName>
</protein>
<evidence type="ECO:0000259" key="9">
    <source>
        <dbReference type="SMART" id="SM01390"/>
    </source>
</evidence>
<dbReference type="Gene3D" id="1.10.1050.10">
    <property type="entry name" value="Ribosomal Protein S4 Delta 41, Chain A, domain 1"/>
    <property type="match status" value="1"/>
</dbReference>